<comment type="caution">
    <text evidence="1">The sequence shown here is derived from an EMBL/GenBank/DDBJ whole genome shotgun (WGS) entry which is preliminary data.</text>
</comment>
<proteinExistence type="predicted"/>
<organism evidence="1 2">
    <name type="scientific">Sunxiuqinia dokdonensis</name>
    <dbReference type="NCBI Taxonomy" id="1409788"/>
    <lineage>
        <taxon>Bacteria</taxon>
        <taxon>Pseudomonadati</taxon>
        <taxon>Bacteroidota</taxon>
        <taxon>Bacteroidia</taxon>
        <taxon>Marinilabiliales</taxon>
        <taxon>Prolixibacteraceae</taxon>
        <taxon>Sunxiuqinia</taxon>
    </lineage>
</organism>
<dbReference type="AlphaFoldDB" id="A0A0L8VAU7"/>
<dbReference type="EMBL" id="LGIA01000124">
    <property type="protein sequence ID" value="KOH45478.1"/>
    <property type="molecule type" value="Genomic_DNA"/>
</dbReference>
<name>A0A0L8VAU7_9BACT</name>
<evidence type="ECO:0000313" key="1">
    <source>
        <dbReference type="EMBL" id="KOH45478.1"/>
    </source>
</evidence>
<gene>
    <name evidence="1" type="ORF">NC99_16930</name>
</gene>
<reference evidence="2" key="1">
    <citation type="submission" date="2015-07" db="EMBL/GenBank/DDBJ databases">
        <title>Genome sequencing of Sunxiuqinia dokdonensis strain SK.</title>
        <authorList>
            <person name="Ahn S."/>
            <person name="Kim B.-C."/>
        </authorList>
    </citation>
    <scope>NUCLEOTIDE SEQUENCE [LARGE SCALE GENOMIC DNA]</scope>
    <source>
        <strain evidence="2">SK</strain>
    </source>
</reference>
<keyword evidence="2" id="KW-1185">Reference proteome</keyword>
<protein>
    <submittedName>
        <fullName evidence="1">Uncharacterized protein</fullName>
    </submittedName>
</protein>
<sequence>MFYAVKNSFITFLKRAIVEQLLKFFKFSGCSFMDLELR</sequence>
<accession>A0A0L8VAU7</accession>
<evidence type="ECO:0000313" key="2">
    <source>
        <dbReference type="Proteomes" id="UP000036958"/>
    </source>
</evidence>
<dbReference type="Proteomes" id="UP000036958">
    <property type="component" value="Unassembled WGS sequence"/>
</dbReference>
<dbReference type="STRING" id="1409788.NC99_16930"/>